<keyword evidence="12" id="KW-1185">Reference proteome</keyword>
<comment type="subcellular location">
    <subcellularLocation>
        <location evidence="1">Nucleus</location>
    </subcellularLocation>
</comment>
<dbReference type="GO" id="GO:0005634">
    <property type="term" value="C:nucleus"/>
    <property type="evidence" value="ECO:0007669"/>
    <property type="project" value="UniProtKB-SubCell"/>
</dbReference>
<evidence type="ECO:0000256" key="9">
    <source>
        <dbReference type="SAM" id="MobiDB-lite"/>
    </source>
</evidence>
<evidence type="ECO:0000313" key="11">
    <source>
        <dbReference type="EMBL" id="ODM99530.1"/>
    </source>
</evidence>
<proteinExistence type="predicted"/>
<feature type="domain" description="C2H2-type" evidence="10">
    <location>
        <begin position="164"/>
        <end position="194"/>
    </location>
</feature>
<dbReference type="EMBL" id="LJIJ01000272">
    <property type="protein sequence ID" value="ODM99530.1"/>
    <property type="molecule type" value="Genomic_DNA"/>
</dbReference>
<feature type="region of interest" description="Disordered" evidence="9">
    <location>
        <begin position="96"/>
        <end position="117"/>
    </location>
</feature>
<dbReference type="GO" id="GO:0008270">
    <property type="term" value="F:zinc ion binding"/>
    <property type="evidence" value="ECO:0007669"/>
    <property type="project" value="UniProtKB-KW"/>
</dbReference>
<evidence type="ECO:0000313" key="12">
    <source>
        <dbReference type="Proteomes" id="UP000094527"/>
    </source>
</evidence>
<feature type="domain" description="C2H2-type" evidence="10">
    <location>
        <begin position="292"/>
        <end position="319"/>
    </location>
</feature>
<feature type="region of interest" description="Disordered" evidence="9">
    <location>
        <begin position="347"/>
        <end position="390"/>
    </location>
</feature>
<evidence type="ECO:0000256" key="2">
    <source>
        <dbReference type="ARBA" id="ARBA00022723"/>
    </source>
</evidence>
<feature type="domain" description="C2H2-type" evidence="10">
    <location>
        <begin position="234"/>
        <end position="261"/>
    </location>
</feature>
<dbReference type="FunFam" id="3.30.160.60:FF:000045">
    <property type="entry name" value="ZFP69 zinc finger protein B"/>
    <property type="match status" value="1"/>
</dbReference>
<accession>A0A1D2N2R2</accession>
<name>A0A1D2N2R2_ORCCI</name>
<reference evidence="11 12" key="1">
    <citation type="journal article" date="2016" name="Genome Biol. Evol.">
        <title>Gene Family Evolution Reflects Adaptation to Soil Environmental Stressors in the Genome of the Collembolan Orchesella cincta.</title>
        <authorList>
            <person name="Faddeeva-Vakhrusheva A."/>
            <person name="Derks M.F."/>
            <person name="Anvar S.Y."/>
            <person name="Agamennone V."/>
            <person name="Suring W."/>
            <person name="Smit S."/>
            <person name="van Straalen N.M."/>
            <person name="Roelofs D."/>
        </authorList>
    </citation>
    <scope>NUCLEOTIDE SEQUENCE [LARGE SCALE GENOMIC DNA]</scope>
    <source>
        <tissue evidence="11">Mixed pool</tissue>
    </source>
</reference>
<gene>
    <name evidence="11" type="ORF">Ocin01_07141</name>
</gene>
<keyword evidence="7" id="KW-0539">Nucleus</keyword>
<keyword evidence="4 8" id="KW-0863">Zinc-finger</keyword>
<organism evidence="11 12">
    <name type="scientific">Orchesella cincta</name>
    <name type="common">Springtail</name>
    <name type="synonym">Podura cincta</name>
    <dbReference type="NCBI Taxonomy" id="48709"/>
    <lineage>
        <taxon>Eukaryota</taxon>
        <taxon>Metazoa</taxon>
        <taxon>Ecdysozoa</taxon>
        <taxon>Arthropoda</taxon>
        <taxon>Hexapoda</taxon>
        <taxon>Collembola</taxon>
        <taxon>Entomobryomorpha</taxon>
        <taxon>Entomobryoidea</taxon>
        <taxon>Orchesellidae</taxon>
        <taxon>Orchesellinae</taxon>
        <taxon>Orchesella</taxon>
    </lineage>
</organism>
<keyword evidence="6" id="KW-0238">DNA-binding</keyword>
<dbReference type="PROSITE" id="PS50157">
    <property type="entry name" value="ZINC_FINGER_C2H2_2"/>
    <property type="match status" value="6"/>
</dbReference>
<sequence>MYNCQYFEDEGGGRTATYTTLSNAISPPEINAIYRGNVIVSRDQYSGSGGHFEPAARTFTDTDGIISYTTTSANSEGYDKNPQGVSDNSPVAAEAITPNSFQQTDHPEDENVPKKTETKDCNVNESVQKKSAKFICKQCIPNKGFRHKSYYDYHLRTHSGERPFQCTISSCSKGFFERSKLNRHLSSCHNINTSIYEDDIHDAKSHKCSHCQKSFSRSAGLKAHLLTHEGSRPFPCTQCDRKFSGLTALKNHEATHKGVKSILCDICGKAFLLKKYLDLHLKTTHKKEQRKHRCSRCRKEFHSAKDLKRHQLMHSNERRYLCKLCLNTSFKRRDNLHRHLKLTHSLTPEQISEESSTVMSEIATSNPPNSRNDASNQRIETPPAEPPPLNHHVSVIKYAGSTQQDVMMAILNSDYYCRNQIPKK</sequence>
<feature type="compositionally biased region" description="Polar residues" evidence="9">
    <location>
        <begin position="347"/>
        <end position="379"/>
    </location>
</feature>
<feature type="region of interest" description="Disordered" evidence="9">
    <location>
        <begin position="71"/>
        <end position="90"/>
    </location>
</feature>
<comment type="caution">
    <text evidence="11">The sequence shown here is derived from an EMBL/GenBank/DDBJ whole genome shotgun (WGS) entry which is preliminary data.</text>
</comment>
<dbReference type="STRING" id="48709.A0A1D2N2R2"/>
<evidence type="ECO:0000256" key="6">
    <source>
        <dbReference type="ARBA" id="ARBA00023125"/>
    </source>
</evidence>
<feature type="domain" description="C2H2-type" evidence="10">
    <location>
        <begin position="134"/>
        <end position="163"/>
    </location>
</feature>
<feature type="compositionally biased region" description="Basic and acidic residues" evidence="9">
    <location>
        <begin position="105"/>
        <end position="117"/>
    </location>
</feature>
<dbReference type="GO" id="GO:0000978">
    <property type="term" value="F:RNA polymerase II cis-regulatory region sequence-specific DNA binding"/>
    <property type="evidence" value="ECO:0007669"/>
    <property type="project" value="TreeGrafter"/>
</dbReference>
<evidence type="ECO:0000256" key="1">
    <source>
        <dbReference type="ARBA" id="ARBA00004123"/>
    </source>
</evidence>
<dbReference type="FunFam" id="3.30.160.60:FF:000446">
    <property type="entry name" value="Zinc finger protein"/>
    <property type="match status" value="1"/>
</dbReference>
<feature type="domain" description="C2H2-type" evidence="10">
    <location>
        <begin position="206"/>
        <end position="233"/>
    </location>
</feature>
<dbReference type="PANTHER" id="PTHR24393">
    <property type="entry name" value="ZINC FINGER PROTEIN"/>
    <property type="match status" value="1"/>
</dbReference>
<evidence type="ECO:0000256" key="8">
    <source>
        <dbReference type="PROSITE-ProRule" id="PRU00042"/>
    </source>
</evidence>
<keyword evidence="3" id="KW-0677">Repeat</keyword>
<dbReference type="OrthoDB" id="6077919at2759"/>
<evidence type="ECO:0000259" key="10">
    <source>
        <dbReference type="PROSITE" id="PS50157"/>
    </source>
</evidence>
<dbReference type="PROSITE" id="PS00028">
    <property type="entry name" value="ZINC_FINGER_C2H2_1"/>
    <property type="match status" value="5"/>
</dbReference>
<dbReference type="SUPFAM" id="SSF57667">
    <property type="entry name" value="beta-beta-alpha zinc fingers"/>
    <property type="match status" value="4"/>
</dbReference>
<evidence type="ECO:0000256" key="5">
    <source>
        <dbReference type="ARBA" id="ARBA00022833"/>
    </source>
</evidence>
<evidence type="ECO:0000256" key="7">
    <source>
        <dbReference type="ARBA" id="ARBA00023242"/>
    </source>
</evidence>
<dbReference type="AlphaFoldDB" id="A0A1D2N2R2"/>
<feature type="domain" description="C2H2-type" evidence="10">
    <location>
        <begin position="262"/>
        <end position="290"/>
    </location>
</feature>
<dbReference type="OMA" id="ANHNCTE"/>
<dbReference type="InterPro" id="IPR036236">
    <property type="entry name" value="Znf_C2H2_sf"/>
</dbReference>
<keyword evidence="2" id="KW-0479">Metal-binding</keyword>
<dbReference type="Proteomes" id="UP000094527">
    <property type="component" value="Unassembled WGS sequence"/>
</dbReference>
<dbReference type="GO" id="GO:0001228">
    <property type="term" value="F:DNA-binding transcription activator activity, RNA polymerase II-specific"/>
    <property type="evidence" value="ECO:0007669"/>
    <property type="project" value="TreeGrafter"/>
</dbReference>
<dbReference type="Gene3D" id="3.30.160.60">
    <property type="entry name" value="Classic Zinc Finger"/>
    <property type="match status" value="6"/>
</dbReference>
<evidence type="ECO:0000256" key="3">
    <source>
        <dbReference type="ARBA" id="ARBA00022737"/>
    </source>
</evidence>
<keyword evidence="5" id="KW-0862">Zinc</keyword>
<dbReference type="Pfam" id="PF00096">
    <property type="entry name" value="zf-C2H2"/>
    <property type="match status" value="2"/>
</dbReference>
<dbReference type="PANTHER" id="PTHR24393:SF34">
    <property type="entry name" value="PR_SET DOMAIN 13"/>
    <property type="match status" value="1"/>
</dbReference>
<dbReference type="SMART" id="SM00355">
    <property type="entry name" value="ZnF_C2H2"/>
    <property type="match status" value="7"/>
</dbReference>
<dbReference type="InterPro" id="IPR013087">
    <property type="entry name" value="Znf_C2H2_type"/>
</dbReference>
<evidence type="ECO:0000256" key="4">
    <source>
        <dbReference type="ARBA" id="ARBA00022771"/>
    </source>
</evidence>
<protein>
    <submittedName>
        <fullName evidence="11">Zinc finger protein-likePLAGL1</fullName>
    </submittedName>
</protein>